<evidence type="ECO:0000313" key="11">
    <source>
        <dbReference type="Proteomes" id="UP001652660"/>
    </source>
</evidence>
<dbReference type="RefSeq" id="XP_027077698.1">
    <property type="nucleotide sequence ID" value="XM_027221897.2"/>
</dbReference>
<dbReference type="SUPFAM" id="SSF57850">
    <property type="entry name" value="RING/U-box"/>
    <property type="match status" value="1"/>
</dbReference>
<dbReference type="Gene3D" id="3.40.50.10190">
    <property type="entry name" value="BRCT domain"/>
    <property type="match status" value="1"/>
</dbReference>
<evidence type="ECO:0000256" key="5">
    <source>
        <dbReference type="ARBA" id="ARBA00022833"/>
    </source>
</evidence>
<evidence type="ECO:0000256" key="3">
    <source>
        <dbReference type="ARBA" id="ARBA00022723"/>
    </source>
</evidence>
<sequence>MADDSTPAARSSKVSRKLPIKGMENVVATVTGYTGLERFNLIKLISLAGGNYVGRMSRSVTHLVCWKYDGTKYKLARQFETLVVNHQWIEDCIKEGRRLPEDPYTLQCGQQVGPLSITIPFSSDVVRHPRLQKDRNENLLPKLEQSRHRLKRKISRGSPKQENSSASTYRCTEPYSPSIQREEIEVLHSPQHPIFLSQKKGKSASLETSRRSHKRRLVKKNMRKETLDIISDSEEEISRQKDFHEQYCSGAVSNSSVQGEECRLSARVTCDSTGYQSGQKRSEALTNMQDIDNVIDVLDIHDDILDVNGASSYHVRDADANGNDIEQSTRLPASTELSCVICWTEFSATRGVLPCGHRFCFSCIQSWADHATSSRKTSTCPLCKASFVIITKVDNAVSSDQKIYSQTVPHDDPRMGIYILDGGEAPSIPSSSSGAPVCCHCSRREPEDLLERCDVCQIQRIHIFCLDPPAFPWICANCKDLQRLYLYRR</sequence>
<protein>
    <recommendedName>
        <fullName evidence="6">RING-type E3 ubiquitin transferase BRCA1</fullName>
    </recommendedName>
</protein>
<gene>
    <name evidence="12" type="primary">LOC113701310</name>
</gene>
<dbReference type="InterPro" id="IPR018957">
    <property type="entry name" value="Znf_C3HC4_RING-type"/>
</dbReference>
<comment type="subcellular location">
    <subcellularLocation>
        <location evidence="1">Chromosome</location>
    </subcellularLocation>
</comment>
<keyword evidence="3" id="KW-0479">Metal-binding</keyword>
<dbReference type="SMART" id="SM00184">
    <property type="entry name" value="RING"/>
    <property type="match status" value="1"/>
</dbReference>
<keyword evidence="5" id="KW-0862">Zinc</keyword>
<dbReference type="Proteomes" id="UP001652660">
    <property type="component" value="Chromosome 7e"/>
</dbReference>
<keyword evidence="4 7" id="KW-0863">Zinc-finger</keyword>
<evidence type="ECO:0000256" key="8">
    <source>
        <dbReference type="SAM" id="MobiDB-lite"/>
    </source>
</evidence>
<feature type="domain" description="BRCT" evidence="10">
    <location>
        <begin position="15"/>
        <end position="106"/>
    </location>
</feature>
<evidence type="ECO:0000259" key="10">
    <source>
        <dbReference type="PROSITE" id="PS50172"/>
    </source>
</evidence>
<dbReference type="PROSITE" id="PS50172">
    <property type="entry name" value="BRCT"/>
    <property type="match status" value="1"/>
</dbReference>
<evidence type="ECO:0000256" key="4">
    <source>
        <dbReference type="ARBA" id="ARBA00022771"/>
    </source>
</evidence>
<dbReference type="PANTHER" id="PTHR47776">
    <property type="entry name" value="F5A8.9 PROTEIN"/>
    <property type="match status" value="1"/>
</dbReference>
<feature type="region of interest" description="Disordered" evidence="8">
    <location>
        <begin position="144"/>
        <end position="172"/>
    </location>
</feature>
<dbReference type="InterPro" id="IPR036420">
    <property type="entry name" value="BRCT_dom_sf"/>
</dbReference>
<feature type="compositionally biased region" description="Polar residues" evidence="8">
    <location>
        <begin position="158"/>
        <end position="172"/>
    </location>
</feature>
<dbReference type="SMART" id="SM00292">
    <property type="entry name" value="BRCT"/>
    <property type="match status" value="1"/>
</dbReference>
<dbReference type="InterPro" id="IPR017907">
    <property type="entry name" value="Znf_RING_CS"/>
</dbReference>
<keyword evidence="2" id="KW-0158">Chromosome</keyword>
<dbReference type="PROSITE" id="PS00518">
    <property type="entry name" value="ZF_RING_1"/>
    <property type="match status" value="1"/>
</dbReference>
<evidence type="ECO:0000256" key="7">
    <source>
        <dbReference type="PROSITE-ProRule" id="PRU00175"/>
    </source>
</evidence>
<reference evidence="11" key="1">
    <citation type="journal article" date="2025" name="Foods">
        <title>Unveiling the Microbial Signatures of Arabica Coffee Cherries: Insights into Ripeness Specific Diversity, Functional Traits, and Implications for Quality and Safety.</title>
        <authorList>
            <consortium name="RefSeq"/>
            <person name="Tenea G.N."/>
            <person name="Cifuentes V."/>
            <person name="Reyes P."/>
            <person name="Cevallos-Vallejos M."/>
        </authorList>
    </citation>
    <scope>NUCLEOTIDE SEQUENCE [LARGE SCALE GENOMIC DNA]</scope>
</reference>
<dbReference type="GO" id="GO:0005694">
    <property type="term" value="C:chromosome"/>
    <property type="evidence" value="ECO:0007669"/>
    <property type="project" value="UniProtKB-SubCell"/>
</dbReference>
<dbReference type="InterPro" id="IPR011011">
    <property type="entry name" value="Znf_FYVE_PHD"/>
</dbReference>
<keyword evidence="11" id="KW-1185">Reference proteome</keyword>
<name>A0A6P6TGT7_COFAR</name>
<dbReference type="SUPFAM" id="SSF57903">
    <property type="entry name" value="FYVE/PHD zinc finger"/>
    <property type="match status" value="1"/>
</dbReference>
<dbReference type="InterPro" id="IPR001357">
    <property type="entry name" value="BRCT_dom"/>
</dbReference>
<evidence type="ECO:0000256" key="1">
    <source>
        <dbReference type="ARBA" id="ARBA00004286"/>
    </source>
</evidence>
<organism evidence="11 12">
    <name type="scientific">Coffea arabica</name>
    <name type="common">Arabian coffee</name>
    <dbReference type="NCBI Taxonomy" id="13443"/>
    <lineage>
        <taxon>Eukaryota</taxon>
        <taxon>Viridiplantae</taxon>
        <taxon>Streptophyta</taxon>
        <taxon>Embryophyta</taxon>
        <taxon>Tracheophyta</taxon>
        <taxon>Spermatophyta</taxon>
        <taxon>Magnoliopsida</taxon>
        <taxon>eudicotyledons</taxon>
        <taxon>Gunneridae</taxon>
        <taxon>Pentapetalae</taxon>
        <taxon>asterids</taxon>
        <taxon>lamiids</taxon>
        <taxon>Gentianales</taxon>
        <taxon>Rubiaceae</taxon>
        <taxon>Ixoroideae</taxon>
        <taxon>Gardenieae complex</taxon>
        <taxon>Bertiereae - Coffeeae clade</taxon>
        <taxon>Coffeeae</taxon>
        <taxon>Coffea</taxon>
    </lineage>
</organism>
<evidence type="ECO:0000256" key="6">
    <source>
        <dbReference type="ARBA" id="ARBA00031556"/>
    </source>
</evidence>
<dbReference type="OrthoDB" id="251770at2759"/>
<feature type="domain" description="RING-type" evidence="9">
    <location>
        <begin position="339"/>
        <end position="384"/>
    </location>
</feature>
<evidence type="ECO:0000313" key="12">
    <source>
        <dbReference type="RefSeq" id="XP_027077698.1"/>
    </source>
</evidence>
<dbReference type="InterPro" id="IPR013083">
    <property type="entry name" value="Znf_RING/FYVE/PHD"/>
</dbReference>
<dbReference type="PANTHER" id="PTHR47776:SF2">
    <property type="entry name" value="RING-TYPE E3 UBIQUITIN TRANSFERASE BRCA1"/>
    <property type="match status" value="1"/>
</dbReference>
<evidence type="ECO:0000259" key="9">
    <source>
        <dbReference type="PROSITE" id="PS50089"/>
    </source>
</evidence>
<dbReference type="PROSITE" id="PS50089">
    <property type="entry name" value="ZF_RING_2"/>
    <property type="match status" value="1"/>
</dbReference>
<evidence type="ECO:0000256" key="2">
    <source>
        <dbReference type="ARBA" id="ARBA00022454"/>
    </source>
</evidence>
<dbReference type="InterPro" id="IPR001841">
    <property type="entry name" value="Znf_RING"/>
</dbReference>
<dbReference type="GO" id="GO:0008270">
    <property type="term" value="F:zinc ion binding"/>
    <property type="evidence" value="ECO:0007669"/>
    <property type="project" value="UniProtKB-KW"/>
</dbReference>
<dbReference type="Pfam" id="PF12738">
    <property type="entry name" value="PTCB-BRCT"/>
    <property type="match status" value="1"/>
</dbReference>
<dbReference type="GeneID" id="113701310"/>
<accession>A0A6P6TGT7</accession>
<dbReference type="SUPFAM" id="SSF52113">
    <property type="entry name" value="BRCT domain"/>
    <property type="match status" value="1"/>
</dbReference>
<dbReference type="AlphaFoldDB" id="A0A6P6TGT7"/>
<dbReference type="Pfam" id="PF00097">
    <property type="entry name" value="zf-C3HC4"/>
    <property type="match status" value="1"/>
</dbReference>
<dbReference type="Gene3D" id="3.30.40.10">
    <property type="entry name" value="Zinc/RING finger domain, C3HC4 (zinc finger)"/>
    <property type="match status" value="1"/>
</dbReference>
<proteinExistence type="predicted"/>
<reference evidence="12" key="2">
    <citation type="submission" date="2025-08" db="UniProtKB">
        <authorList>
            <consortium name="RefSeq"/>
        </authorList>
    </citation>
    <scope>IDENTIFICATION</scope>
    <source>
        <tissue evidence="12">Leaves</tissue>
    </source>
</reference>